<dbReference type="InterPro" id="IPR012337">
    <property type="entry name" value="RNaseH-like_sf"/>
</dbReference>
<dbReference type="FunFam" id="3.30.420.10:FF:000002">
    <property type="entry name" value="Crossover junction endodeoxyribonuclease RuvC"/>
    <property type="match status" value="1"/>
</dbReference>
<comment type="caution">
    <text evidence="15">The sequence shown here is derived from an EMBL/GenBank/DDBJ whole genome shotgun (WGS) entry which is preliminary data.</text>
</comment>
<dbReference type="Proteomes" id="UP000229615">
    <property type="component" value="Unassembled WGS sequence"/>
</dbReference>
<dbReference type="GO" id="GO:0008821">
    <property type="term" value="F:crossover junction DNA endonuclease activity"/>
    <property type="evidence" value="ECO:0007669"/>
    <property type="project" value="UniProtKB-UniRule"/>
</dbReference>
<dbReference type="InterPro" id="IPR002176">
    <property type="entry name" value="X-over_junc_endoDNase_RuvC"/>
</dbReference>
<comment type="subcellular location">
    <subcellularLocation>
        <location evidence="13">Cytoplasm</location>
    </subcellularLocation>
</comment>
<dbReference type="EC" id="3.1.21.10" evidence="13 14"/>
<keyword evidence="10 13" id="KW-0233">DNA recombination</keyword>
<evidence type="ECO:0000256" key="11">
    <source>
        <dbReference type="ARBA" id="ARBA00023204"/>
    </source>
</evidence>
<keyword evidence="9 13" id="KW-0238">DNA-binding</keyword>
<gene>
    <name evidence="13" type="primary">ruvC</name>
    <name evidence="15" type="ORF">COU09_02560</name>
</gene>
<comment type="similarity">
    <text evidence="1 13">Belongs to the RuvC family.</text>
</comment>
<evidence type="ECO:0000256" key="4">
    <source>
        <dbReference type="ARBA" id="ARBA00022723"/>
    </source>
</evidence>
<sequence length="159" mass="17450">MLILGIDPGSTLIGYGLIEDLGDILKPVDYGVLKIKEKDPIKKINELNKRFGEILKKHRIDQVGVEKLFFSKNKKTAIEVAQAKGAILLLLQQKGMRVYEFTPNQVKQSVTGYGNADKLAVAKMVEKILNIENINEDNTADALAVAITTASAIKNPVGF</sequence>
<protein>
    <recommendedName>
        <fullName evidence="13 14">Crossover junction endodeoxyribonuclease RuvC</fullName>
        <ecNumber evidence="13 14">3.1.21.10</ecNumber>
    </recommendedName>
    <alternativeName>
        <fullName evidence="13">Holliday junction nuclease RuvC</fullName>
    </alternativeName>
    <alternativeName>
        <fullName evidence="13">Holliday junction resolvase RuvC</fullName>
    </alternativeName>
</protein>
<dbReference type="GO" id="GO:0005737">
    <property type="term" value="C:cytoplasm"/>
    <property type="evidence" value="ECO:0007669"/>
    <property type="project" value="UniProtKB-SubCell"/>
</dbReference>
<keyword evidence="7 13" id="KW-0378">Hydrolase</keyword>
<dbReference type="GO" id="GO:0048476">
    <property type="term" value="C:Holliday junction resolvase complex"/>
    <property type="evidence" value="ECO:0007669"/>
    <property type="project" value="UniProtKB-UniRule"/>
</dbReference>
<feature type="binding site" evidence="13">
    <location>
        <position position="66"/>
    </location>
    <ligand>
        <name>Mg(2+)</name>
        <dbReference type="ChEBI" id="CHEBI:18420"/>
        <label>2</label>
    </ligand>
</feature>
<evidence type="ECO:0000313" key="16">
    <source>
        <dbReference type="Proteomes" id="UP000229615"/>
    </source>
</evidence>
<dbReference type="HAMAP" id="MF_00034">
    <property type="entry name" value="RuvC"/>
    <property type="match status" value="1"/>
</dbReference>
<evidence type="ECO:0000256" key="1">
    <source>
        <dbReference type="ARBA" id="ARBA00009518"/>
    </source>
</evidence>
<organism evidence="15 16">
    <name type="scientific">Candidatus Harrisonbacteria bacterium CG10_big_fil_rev_8_21_14_0_10_44_23</name>
    <dbReference type="NCBI Taxonomy" id="1974585"/>
    <lineage>
        <taxon>Bacteria</taxon>
        <taxon>Candidatus Harrisoniibacteriota</taxon>
    </lineage>
</organism>
<keyword evidence="2 13" id="KW-0963">Cytoplasm</keyword>
<evidence type="ECO:0000256" key="5">
    <source>
        <dbReference type="ARBA" id="ARBA00022759"/>
    </source>
</evidence>
<keyword evidence="4 13" id="KW-0479">Metal-binding</keyword>
<dbReference type="NCBIfam" id="TIGR00228">
    <property type="entry name" value="ruvC"/>
    <property type="match status" value="1"/>
</dbReference>
<comment type="cofactor">
    <cofactor evidence="13">
        <name>Mg(2+)</name>
        <dbReference type="ChEBI" id="CHEBI:18420"/>
    </cofactor>
    <text evidence="13">Binds 2 Mg(2+) ion per subunit.</text>
</comment>
<dbReference type="PRINTS" id="PR00696">
    <property type="entry name" value="RSOLVASERUVC"/>
</dbReference>
<dbReference type="GO" id="GO:0006281">
    <property type="term" value="P:DNA repair"/>
    <property type="evidence" value="ECO:0007669"/>
    <property type="project" value="UniProtKB-UniRule"/>
</dbReference>
<dbReference type="Pfam" id="PF02075">
    <property type="entry name" value="RuvC"/>
    <property type="match status" value="1"/>
</dbReference>
<dbReference type="PANTHER" id="PTHR30194:SF3">
    <property type="entry name" value="CROSSOVER JUNCTION ENDODEOXYRIBONUCLEASE RUVC"/>
    <property type="match status" value="1"/>
</dbReference>
<evidence type="ECO:0000256" key="2">
    <source>
        <dbReference type="ARBA" id="ARBA00022490"/>
    </source>
</evidence>
<evidence type="ECO:0000256" key="14">
    <source>
        <dbReference type="NCBIfam" id="TIGR00228"/>
    </source>
</evidence>
<feature type="active site" evidence="13">
    <location>
        <position position="66"/>
    </location>
</feature>
<evidence type="ECO:0000256" key="6">
    <source>
        <dbReference type="ARBA" id="ARBA00022763"/>
    </source>
</evidence>
<keyword evidence="6 13" id="KW-0227">DNA damage</keyword>
<evidence type="ECO:0000256" key="13">
    <source>
        <dbReference type="HAMAP-Rule" id="MF_00034"/>
    </source>
</evidence>
<reference evidence="16" key="1">
    <citation type="submission" date="2017-09" db="EMBL/GenBank/DDBJ databases">
        <title>Depth-based differentiation of microbial function through sediment-hosted aquifers and enrichment of novel symbionts in the deep terrestrial subsurface.</title>
        <authorList>
            <person name="Probst A.J."/>
            <person name="Ladd B."/>
            <person name="Jarett J.K."/>
            <person name="Geller-Mcgrath D.E."/>
            <person name="Sieber C.M.K."/>
            <person name="Emerson J.B."/>
            <person name="Anantharaman K."/>
            <person name="Thomas B.C."/>
            <person name="Malmstrom R."/>
            <person name="Stieglmeier M."/>
            <person name="Klingl A."/>
            <person name="Woyke T."/>
            <person name="Ryan C.M."/>
            <person name="Banfield J.F."/>
        </authorList>
    </citation>
    <scope>NUCLEOTIDE SEQUENCE [LARGE SCALE GENOMIC DNA]</scope>
</reference>
<dbReference type="EMBL" id="PFBB01000027">
    <property type="protein sequence ID" value="PIR88392.1"/>
    <property type="molecule type" value="Genomic_DNA"/>
</dbReference>
<keyword evidence="8 13" id="KW-0460">Magnesium</keyword>
<feature type="binding site" evidence="13">
    <location>
        <position position="7"/>
    </location>
    <ligand>
        <name>Mg(2+)</name>
        <dbReference type="ChEBI" id="CHEBI:18420"/>
        <label>1</label>
    </ligand>
</feature>
<comment type="subunit">
    <text evidence="13">Homodimer which binds Holliday junction (HJ) DNA. The HJ becomes 2-fold symmetrical on binding to RuvC with unstacked arms; it has a different conformation from HJ DNA in complex with RuvA. In the full resolvosome a probable DNA-RuvA(4)-RuvB(12)-RuvC(2) complex forms which resolves the HJ.</text>
</comment>
<feature type="active site" evidence="13">
    <location>
        <position position="7"/>
    </location>
</feature>
<dbReference type="NCBIfam" id="NF000711">
    <property type="entry name" value="PRK00039.2-1"/>
    <property type="match status" value="1"/>
</dbReference>
<dbReference type="PANTHER" id="PTHR30194">
    <property type="entry name" value="CROSSOVER JUNCTION ENDODEOXYRIBONUCLEASE RUVC"/>
    <property type="match status" value="1"/>
</dbReference>
<evidence type="ECO:0000256" key="3">
    <source>
        <dbReference type="ARBA" id="ARBA00022722"/>
    </source>
</evidence>
<dbReference type="CDD" id="cd16962">
    <property type="entry name" value="RuvC"/>
    <property type="match status" value="1"/>
</dbReference>
<keyword evidence="11 13" id="KW-0234">DNA repair</keyword>
<dbReference type="SUPFAM" id="SSF53098">
    <property type="entry name" value="Ribonuclease H-like"/>
    <property type="match status" value="1"/>
</dbReference>
<comment type="function">
    <text evidence="13">The RuvA-RuvB-RuvC complex processes Holliday junction (HJ) DNA during genetic recombination and DNA repair. Endonuclease that resolves HJ intermediates. Cleaves cruciform DNA by making single-stranded nicks across the HJ at symmetrical positions within the homologous arms, yielding a 5'-phosphate and a 3'-hydroxyl group; requires a central core of homology in the junction. The consensus cleavage sequence is 5'-(A/T)TT(C/G)-3'. Cleavage occurs on the 3'-side of the TT dinucleotide at the point of strand exchange. HJ branch migration catalyzed by RuvA-RuvB allows RuvC to scan DNA until it finds its consensus sequence, where it cleaves and resolves the cruciform DNA.</text>
</comment>
<dbReference type="AlphaFoldDB" id="A0A2H0UPN9"/>
<comment type="catalytic activity">
    <reaction evidence="12 13">
        <text>Endonucleolytic cleavage at a junction such as a reciprocal single-stranded crossover between two homologous DNA duplexes (Holliday junction).</text>
        <dbReference type="EC" id="3.1.21.10"/>
    </reaction>
</comment>
<keyword evidence="5 13" id="KW-0255">Endonuclease</keyword>
<dbReference type="GO" id="GO:0006310">
    <property type="term" value="P:DNA recombination"/>
    <property type="evidence" value="ECO:0007669"/>
    <property type="project" value="UniProtKB-UniRule"/>
</dbReference>
<evidence type="ECO:0000256" key="8">
    <source>
        <dbReference type="ARBA" id="ARBA00022842"/>
    </source>
</evidence>
<accession>A0A2H0UPN9</accession>
<evidence type="ECO:0000256" key="10">
    <source>
        <dbReference type="ARBA" id="ARBA00023172"/>
    </source>
</evidence>
<proteinExistence type="inferred from homology"/>
<name>A0A2H0UPN9_9BACT</name>
<dbReference type="InterPro" id="IPR036397">
    <property type="entry name" value="RNaseH_sf"/>
</dbReference>
<evidence type="ECO:0000256" key="7">
    <source>
        <dbReference type="ARBA" id="ARBA00022801"/>
    </source>
</evidence>
<evidence type="ECO:0000256" key="12">
    <source>
        <dbReference type="ARBA" id="ARBA00029354"/>
    </source>
</evidence>
<evidence type="ECO:0000313" key="15">
    <source>
        <dbReference type="EMBL" id="PIR88392.1"/>
    </source>
</evidence>
<keyword evidence="3 13" id="KW-0540">Nuclease</keyword>
<dbReference type="Gene3D" id="3.30.420.10">
    <property type="entry name" value="Ribonuclease H-like superfamily/Ribonuclease H"/>
    <property type="match status" value="1"/>
</dbReference>
<dbReference type="GO" id="GO:0003677">
    <property type="term" value="F:DNA binding"/>
    <property type="evidence" value="ECO:0007669"/>
    <property type="project" value="UniProtKB-KW"/>
</dbReference>
<comment type="caution">
    <text evidence="13">Lacks conserved residue(s) required for the propagation of feature annotation.</text>
</comment>
<dbReference type="GO" id="GO:0000287">
    <property type="term" value="F:magnesium ion binding"/>
    <property type="evidence" value="ECO:0007669"/>
    <property type="project" value="UniProtKB-UniRule"/>
</dbReference>
<evidence type="ECO:0000256" key="9">
    <source>
        <dbReference type="ARBA" id="ARBA00023125"/>
    </source>
</evidence>